<name>A0A0F9N444_9ZZZZ</name>
<evidence type="ECO:0000313" key="1">
    <source>
        <dbReference type="EMBL" id="KKN14340.1"/>
    </source>
</evidence>
<gene>
    <name evidence="1" type="ORF">LCGC14_0996990</name>
</gene>
<proteinExistence type="predicted"/>
<comment type="caution">
    <text evidence="1">The sequence shown here is derived from an EMBL/GenBank/DDBJ whole genome shotgun (WGS) entry which is preliminary data.</text>
</comment>
<reference evidence="1" key="1">
    <citation type="journal article" date="2015" name="Nature">
        <title>Complex archaea that bridge the gap between prokaryotes and eukaryotes.</title>
        <authorList>
            <person name="Spang A."/>
            <person name="Saw J.H."/>
            <person name="Jorgensen S.L."/>
            <person name="Zaremba-Niedzwiedzka K."/>
            <person name="Martijn J."/>
            <person name="Lind A.E."/>
            <person name="van Eijk R."/>
            <person name="Schleper C."/>
            <person name="Guy L."/>
            <person name="Ettema T.J."/>
        </authorList>
    </citation>
    <scope>NUCLEOTIDE SEQUENCE</scope>
</reference>
<sequence>MKTEIRITCLEEADEWWRKVKKRIKLLSEIVEQQKKLLVCYRIQKRGESVGKIIDKLNELEEERSRDG</sequence>
<dbReference type="AlphaFoldDB" id="A0A0F9N444"/>
<organism evidence="1">
    <name type="scientific">marine sediment metagenome</name>
    <dbReference type="NCBI Taxonomy" id="412755"/>
    <lineage>
        <taxon>unclassified sequences</taxon>
        <taxon>metagenomes</taxon>
        <taxon>ecological metagenomes</taxon>
    </lineage>
</organism>
<dbReference type="EMBL" id="LAZR01003826">
    <property type="protein sequence ID" value="KKN14340.1"/>
    <property type="molecule type" value="Genomic_DNA"/>
</dbReference>
<protein>
    <submittedName>
        <fullName evidence="1">Uncharacterized protein</fullName>
    </submittedName>
</protein>
<accession>A0A0F9N444</accession>